<evidence type="ECO:0000313" key="1">
    <source>
        <dbReference type="EMBL" id="KAI0494587.1"/>
    </source>
</evidence>
<proteinExistence type="predicted"/>
<organism evidence="1 2">
    <name type="scientific">Dendrobium nobile</name>
    <name type="common">Orchid</name>
    <dbReference type="NCBI Taxonomy" id="94219"/>
    <lineage>
        <taxon>Eukaryota</taxon>
        <taxon>Viridiplantae</taxon>
        <taxon>Streptophyta</taxon>
        <taxon>Embryophyta</taxon>
        <taxon>Tracheophyta</taxon>
        <taxon>Spermatophyta</taxon>
        <taxon>Magnoliopsida</taxon>
        <taxon>Liliopsida</taxon>
        <taxon>Asparagales</taxon>
        <taxon>Orchidaceae</taxon>
        <taxon>Epidendroideae</taxon>
        <taxon>Malaxideae</taxon>
        <taxon>Dendrobiinae</taxon>
        <taxon>Dendrobium</taxon>
    </lineage>
</organism>
<keyword evidence="2" id="KW-1185">Reference proteome</keyword>
<protein>
    <submittedName>
        <fullName evidence="1">Uncharacterized protein</fullName>
    </submittedName>
</protein>
<dbReference type="EMBL" id="JAGYWB010000017">
    <property type="protein sequence ID" value="KAI0494587.1"/>
    <property type="molecule type" value="Genomic_DNA"/>
</dbReference>
<dbReference type="AlphaFoldDB" id="A0A8T3ADX4"/>
<accession>A0A8T3ADX4</accession>
<dbReference type="Proteomes" id="UP000829196">
    <property type="component" value="Unassembled WGS sequence"/>
</dbReference>
<comment type="caution">
    <text evidence="1">The sequence shown here is derived from an EMBL/GenBank/DDBJ whole genome shotgun (WGS) entry which is preliminary data.</text>
</comment>
<gene>
    <name evidence="1" type="ORF">KFK09_024728</name>
</gene>
<sequence>MTSKGLEFRRITGDDVIAGRLSVFQADGKGGGAADGANSDQPPAAIKKKKIALFILFIHFGSLENDFGVTL</sequence>
<name>A0A8T3ADX4_DENNO</name>
<evidence type="ECO:0000313" key="2">
    <source>
        <dbReference type="Proteomes" id="UP000829196"/>
    </source>
</evidence>
<reference evidence="1" key="1">
    <citation type="journal article" date="2022" name="Front. Genet.">
        <title>Chromosome-Scale Assembly of the Dendrobium nobile Genome Provides Insights Into the Molecular Mechanism of the Biosynthesis of the Medicinal Active Ingredient of Dendrobium.</title>
        <authorList>
            <person name="Xu Q."/>
            <person name="Niu S.-C."/>
            <person name="Li K.-L."/>
            <person name="Zheng P.-J."/>
            <person name="Zhang X.-J."/>
            <person name="Jia Y."/>
            <person name="Liu Y."/>
            <person name="Niu Y.-X."/>
            <person name="Yu L.-H."/>
            <person name="Chen D.-F."/>
            <person name="Zhang G.-Q."/>
        </authorList>
    </citation>
    <scope>NUCLEOTIDE SEQUENCE</scope>
    <source>
        <tissue evidence="1">Leaf</tissue>
    </source>
</reference>